<evidence type="ECO:0000259" key="4">
    <source>
        <dbReference type="PROSITE" id="PS51192"/>
    </source>
</evidence>
<dbReference type="Pfam" id="PF09369">
    <property type="entry name" value="MZB"/>
    <property type="match status" value="1"/>
</dbReference>
<dbReference type="GO" id="GO:0006289">
    <property type="term" value="P:nucleotide-excision repair"/>
    <property type="evidence" value="ECO:0007669"/>
    <property type="project" value="TreeGrafter"/>
</dbReference>
<dbReference type="CDD" id="cd17923">
    <property type="entry name" value="DEXHc_Hrq1-like"/>
    <property type="match status" value="1"/>
</dbReference>
<dbReference type="STRING" id="185761.SAMN05660282_01722"/>
<dbReference type="GO" id="GO:0043138">
    <property type="term" value="F:3'-5' DNA helicase activity"/>
    <property type="evidence" value="ECO:0007669"/>
    <property type="project" value="TreeGrafter"/>
</dbReference>
<dbReference type="PANTHER" id="PTHR47957">
    <property type="entry name" value="ATP-DEPENDENT HELICASE HRQ1"/>
    <property type="match status" value="1"/>
</dbReference>
<dbReference type="AlphaFoldDB" id="A0A1I2U7E2"/>
<dbReference type="PROSITE" id="PS51194">
    <property type="entry name" value="HELICASE_CTER"/>
    <property type="match status" value="1"/>
</dbReference>
<reference evidence="6 7" key="1">
    <citation type="submission" date="2016-10" db="EMBL/GenBank/DDBJ databases">
        <authorList>
            <person name="de Groot N.N."/>
        </authorList>
    </citation>
    <scope>NUCLEOTIDE SEQUENCE [LARGE SCALE GENOMIC DNA]</scope>
    <source>
        <strain>J11</strain>
        <strain evidence="7">PG 39</strain>
    </source>
</reference>
<evidence type="ECO:0000256" key="3">
    <source>
        <dbReference type="SAM" id="MobiDB-lite"/>
    </source>
</evidence>
<dbReference type="InterPro" id="IPR014001">
    <property type="entry name" value="Helicase_ATP-bd"/>
</dbReference>
<dbReference type="GO" id="GO:0036297">
    <property type="term" value="P:interstrand cross-link repair"/>
    <property type="evidence" value="ECO:0007669"/>
    <property type="project" value="TreeGrafter"/>
</dbReference>
<evidence type="ECO:0000313" key="6">
    <source>
        <dbReference type="EMBL" id="SFG71587.1"/>
    </source>
</evidence>
<sequence length="871" mass="93605">MNDPISAENSGTLGAFPPSIDPATAELIEDIFTHLDKVSATHVHTIVSAPADLAEWPEWCDQNLRDFLVNNQGISSLWSHQRAAADAAWHGEDVILATGTSSGKSLAYLLPILSRLATEKQATALYLTPTKALGADQLLTLSRWLQEIQVPSEFPAGAEEYPGNLEDNCPETHTNNKTKKSDGNSAGSPSTNQATSHQAAGHQAPTHPTSTAQRQEFLQNLRSIQPAPYDGDTPTEARPGIRDHSRFIFSNPDMLHGGILSNHQRWARFLRHLRFIVIDECHSYRGIFGAHVALVIRRLLRLAAHYGAHPVVIAASATSADPGEHFHMLIGHRPQLPRVITTDGSPHGPRTLLLWEPAPFLDDAGEPMPDKRRAASTEAAEIMGVVVAAGARTLSFVRSRRQAELTALGCQETLSSLGRSDLVERIAAYRAGYLAEDRRQLEHDLDSGALLGVATTNALELGIDIGGLDVVITAGFPGTIASLRQQGGRAGRRGQGALVIFIARNEPLDSYLVHHPEVLVDRPVERIIFDPTNPYVLRGHLLCAALEQPLSQTEINELGAAQVAEELQAEGLLRKRPRGWFATLQPGQVDPHQVVNLRGSSGNEVMIVDAEDGRVLGTVDAARAGSQVHPGAVYLHRGETFLIQELDLDACVALAQPASPEYSTMARTRTDIRIMSEPVTGKSLFNPSPGLWVASVDVEVTTQVVDYQLRMPDGTVLETVPLDLPAQQLMTKAVAYTIDPAALEAMGIAAAAIPGTLHAAEHAAIGMLPLIATCDRWDIGGVSTAEHADTGLPTVFVYDGHPGGAGFADCGFREFAHWIATTFEAVRSCPCESGCPLCVQSPKCGNANHPLDKQGAITLLGAMTSMLGAEL</sequence>
<protein>
    <submittedName>
        <fullName evidence="6">DEAD/DEAH box helicase domain-containing protein</fullName>
    </submittedName>
</protein>
<dbReference type="CDD" id="cd18797">
    <property type="entry name" value="SF2_C_Hrq"/>
    <property type="match status" value="1"/>
</dbReference>
<dbReference type="PROSITE" id="PS51192">
    <property type="entry name" value="HELICASE_ATP_BIND_1"/>
    <property type="match status" value="1"/>
</dbReference>
<keyword evidence="6" id="KW-0378">Hydrolase</keyword>
<evidence type="ECO:0000259" key="5">
    <source>
        <dbReference type="PROSITE" id="PS51194"/>
    </source>
</evidence>
<dbReference type="InterPro" id="IPR011545">
    <property type="entry name" value="DEAD/DEAH_box_helicase_dom"/>
</dbReference>
<dbReference type="EMBL" id="FOPJ01000011">
    <property type="protein sequence ID" value="SFG71587.1"/>
    <property type="molecule type" value="Genomic_DNA"/>
</dbReference>
<keyword evidence="7" id="KW-1185">Reference proteome</keyword>
<feature type="domain" description="Helicase C-terminal" evidence="5">
    <location>
        <begin position="381"/>
        <end position="535"/>
    </location>
</feature>
<dbReference type="FunFam" id="3.40.50.300:FF:001137">
    <property type="entry name" value="DEAD/DEAH box helicase"/>
    <property type="match status" value="1"/>
</dbReference>
<dbReference type="Gene3D" id="3.40.50.300">
    <property type="entry name" value="P-loop containing nucleotide triphosphate hydrolases"/>
    <property type="match status" value="3"/>
</dbReference>
<keyword evidence="6" id="KW-0347">Helicase</keyword>
<keyword evidence="1" id="KW-0547">Nucleotide-binding</keyword>
<dbReference type="InterPro" id="IPR018973">
    <property type="entry name" value="MZB"/>
</dbReference>
<accession>A0A1I2U7E2</accession>
<dbReference type="Pfam" id="PF00270">
    <property type="entry name" value="DEAD"/>
    <property type="match status" value="2"/>
</dbReference>
<keyword evidence="2" id="KW-0067">ATP-binding</keyword>
<dbReference type="Proteomes" id="UP000199065">
    <property type="component" value="Unassembled WGS sequence"/>
</dbReference>
<dbReference type="InterPro" id="IPR022307">
    <property type="entry name" value="Helicase_put_actinobac"/>
</dbReference>
<organism evidence="6 7">
    <name type="scientific">Corynebacterium spheniscorum</name>
    <dbReference type="NCBI Taxonomy" id="185761"/>
    <lineage>
        <taxon>Bacteria</taxon>
        <taxon>Bacillati</taxon>
        <taxon>Actinomycetota</taxon>
        <taxon>Actinomycetes</taxon>
        <taxon>Mycobacteriales</taxon>
        <taxon>Corynebacteriaceae</taxon>
        <taxon>Corynebacterium</taxon>
    </lineage>
</organism>
<dbReference type="InterPro" id="IPR055227">
    <property type="entry name" value="HRQ1_WHD"/>
</dbReference>
<evidence type="ECO:0000313" key="7">
    <source>
        <dbReference type="Proteomes" id="UP000199065"/>
    </source>
</evidence>
<dbReference type="InterPro" id="IPR027417">
    <property type="entry name" value="P-loop_NTPase"/>
</dbReference>
<feature type="region of interest" description="Disordered" evidence="3">
    <location>
        <begin position="156"/>
        <end position="212"/>
    </location>
</feature>
<dbReference type="SUPFAM" id="SSF52540">
    <property type="entry name" value="P-loop containing nucleoside triphosphate hydrolases"/>
    <property type="match status" value="1"/>
</dbReference>
<name>A0A1I2U7E2_9CORY</name>
<dbReference type="Pfam" id="PF22982">
    <property type="entry name" value="WHD_HRQ1"/>
    <property type="match status" value="1"/>
</dbReference>
<dbReference type="NCBIfam" id="TIGR03817">
    <property type="entry name" value="DECH_helic"/>
    <property type="match status" value="1"/>
</dbReference>
<dbReference type="GO" id="GO:0003676">
    <property type="term" value="F:nucleic acid binding"/>
    <property type="evidence" value="ECO:0007669"/>
    <property type="project" value="InterPro"/>
</dbReference>
<evidence type="ECO:0000256" key="2">
    <source>
        <dbReference type="ARBA" id="ARBA00022840"/>
    </source>
</evidence>
<proteinExistence type="predicted"/>
<dbReference type="InterPro" id="IPR001650">
    <property type="entry name" value="Helicase_C-like"/>
</dbReference>
<gene>
    <name evidence="6" type="ORF">SAMN05660282_01722</name>
</gene>
<dbReference type="PANTHER" id="PTHR47957:SF3">
    <property type="entry name" value="ATP-DEPENDENT HELICASE HRQ1"/>
    <property type="match status" value="1"/>
</dbReference>
<dbReference type="SMART" id="SM00487">
    <property type="entry name" value="DEXDc"/>
    <property type="match status" value="1"/>
</dbReference>
<dbReference type="Pfam" id="PF00271">
    <property type="entry name" value="Helicase_C"/>
    <property type="match status" value="1"/>
</dbReference>
<dbReference type="GO" id="GO:0005524">
    <property type="term" value="F:ATP binding"/>
    <property type="evidence" value="ECO:0007669"/>
    <property type="project" value="UniProtKB-KW"/>
</dbReference>
<evidence type="ECO:0000256" key="1">
    <source>
        <dbReference type="ARBA" id="ARBA00022741"/>
    </source>
</evidence>
<feature type="domain" description="Helicase ATP-binding" evidence="4">
    <location>
        <begin position="85"/>
        <end position="337"/>
    </location>
</feature>
<feature type="compositionally biased region" description="Polar residues" evidence="3">
    <location>
        <begin position="183"/>
        <end position="198"/>
    </location>
</feature>
<dbReference type="SMART" id="SM00490">
    <property type="entry name" value="HELICc"/>
    <property type="match status" value="1"/>
</dbReference>
<dbReference type="RefSeq" id="WP_092286426.1">
    <property type="nucleotide sequence ID" value="NZ_VXKI01000012.1"/>
</dbReference>